<organism evidence="6 7">
    <name type="scientific">Paenimyroides ummariense</name>
    <dbReference type="NCBI Taxonomy" id="913024"/>
    <lineage>
        <taxon>Bacteria</taxon>
        <taxon>Pseudomonadati</taxon>
        <taxon>Bacteroidota</taxon>
        <taxon>Flavobacteriia</taxon>
        <taxon>Flavobacteriales</taxon>
        <taxon>Flavobacteriaceae</taxon>
        <taxon>Paenimyroides</taxon>
    </lineage>
</organism>
<keyword evidence="2 5" id="KW-0812">Transmembrane</keyword>
<dbReference type="EMBL" id="FOVI01000006">
    <property type="protein sequence ID" value="SFN48539.1"/>
    <property type="molecule type" value="Genomic_DNA"/>
</dbReference>
<dbReference type="Pfam" id="PF02674">
    <property type="entry name" value="Colicin_V"/>
    <property type="match status" value="1"/>
</dbReference>
<evidence type="ECO:0000256" key="4">
    <source>
        <dbReference type="ARBA" id="ARBA00023136"/>
    </source>
</evidence>
<feature type="transmembrane region" description="Helical" evidence="5">
    <location>
        <begin position="101"/>
        <end position="122"/>
    </location>
</feature>
<dbReference type="GO" id="GO:0016020">
    <property type="term" value="C:membrane"/>
    <property type="evidence" value="ECO:0007669"/>
    <property type="project" value="UniProtKB-SubCell"/>
</dbReference>
<gene>
    <name evidence="6" type="ORF">SAMN05421741_10643</name>
</gene>
<reference evidence="7" key="1">
    <citation type="submission" date="2016-10" db="EMBL/GenBank/DDBJ databases">
        <authorList>
            <person name="Varghese N."/>
            <person name="Submissions S."/>
        </authorList>
    </citation>
    <scope>NUCLEOTIDE SEQUENCE [LARGE SCALE GENOMIC DNA]</scope>
    <source>
        <strain evidence="7">DS-12</strain>
    </source>
</reference>
<dbReference type="PANTHER" id="PTHR37306:SF1">
    <property type="entry name" value="COLICIN V PRODUCTION PROTEIN"/>
    <property type="match status" value="1"/>
</dbReference>
<comment type="subcellular location">
    <subcellularLocation>
        <location evidence="1">Membrane</location>
        <topology evidence="1">Multi-pass membrane protein</topology>
    </subcellularLocation>
</comment>
<accession>A0A1I4ZEY8</accession>
<name>A0A1I4ZEY8_9FLAO</name>
<dbReference type="GO" id="GO:0009403">
    <property type="term" value="P:toxin biosynthetic process"/>
    <property type="evidence" value="ECO:0007669"/>
    <property type="project" value="InterPro"/>
</dbReference>
<evidence type="ECO:0000256" key="1">
    <source>
        <dbReference type="ARBA" id="ARBA00004141"/>
    </source>
</evidence>
<keyword evidence="7" id="KW-1185">Reference proteome</keyword>
<dbReference type="OrthoDB" id="9799585at2"/>
<evidence type="ECO:0000313" key="7">
    <source>
        <dbReference type="Proteomes" id="UP000199036"/>
    </source>
</evidence>
<proteinExistence type="predicted"/>
<sequence>MIVVDLIIAVLLGYALFKGIKNGLVVSVISLIALIVGIYISLRFSFFTRNFLTENTQWNPNMLTIAAFFITFVAVLILLYFLGKAVTKLAESLALGFVNKILGAVFEGIKMLLIISVFLNLFQKINFNNLIVSKETLDESVFYEPIEKVSKKIFPLMEEWYKIALSEASENIEAMKENKKSTSY</sequence>
<protein>
    <submittedName>
        <fullName evidence="6">Membrane protein required for colicin V production</fullName>
    </submittedName>
</protein>
<evidence type="ECO:0000256" key="5">
    <source>
        <dbReference type="SAM" id="Phobius"/>
    </source>
</evidence>
<evidence type="ECO:0000256" key="3">
    <source>
        <dbReference type="ARBA" id="ARBA00022989"/>
    </source>
</evidence>
<dbReference type="InterPro" id="IPR003825">
    <property type="entry name" value="Colicin-V_CvpA"/>
</dbReference>
<dbReference type="AlphaFoldDB" id="A0A1I4ZEY8"/>
<dbReference type="PANTHER" id="PTHR37306">
    <property type="entry name" value="COLICIN V PRODUCTION PROTEIN"/>
    <property type="match status" value="1"/>
</dbReference>
<evidence type="ECO:0000256" key="2">
    <source>
        <dbReference type="ARBA" id="ARBA00022692"/>
    </source>
</evidence>
<keyword evidence="4 5" id="KW-0472">Membrane</keyword>
<feature type="transmembrane region" description="Helical" evidence="5">
    <location>
        <begin position="63"/>
        <end position="81"/>
    </location>
</feature>
<dbReference type="RefSeq" id="WP_091520706.1">
    <property type="nucleotide sequence ID" value="NZ_FOVI01000006.1"/>
</dbReference>
<dbReference type="STRING" id="913024.SAMN05421741_10643"/>
<feature type="transmembrane region" description="Helical" evidence="5">
    <location>
        <begin position="24"/>
        <end position="42"/>
    </location>
</feature>
<keyword evidence="3 5" id="KW-1133">Transmembrane helix</keyword>
<evidence type="ECO:0000313" key="6">
    <source>
        <dbReference type="EMBL" id="SFN48539.1"/>
    </source>
</evidence>
<dbReference type="Proteomes" id="UP000199036">
    <property type="component" value="Unassembled WGS sequence"/>
</dbReference>